<dbReference type="Gene3D" id="3.30.160.60">
    <property type="entry name" value="Classic Zinc Finger"/>
    <property type="match status" value="2"/>
</dbReference>
<dbReference type="Pfam" id="PF00096">
    <property type="entry name" value="zf-C2H2"/>
    <property type="match status" value="2"/>
</dbReference>
<feature type="compositionally biased region" description="Low complexity" evidence="5">
    <location>
        <begin position="88"/>
        <end position="101"/>
    </location>
</feature>
<evidence type="ECO:0000256" key="1">
    <source>
        <dbReference type="ARBA" id="ARBA00022723"/>
    </source>
</evidence>
<evidence type="ECO:0000256" key="4">
    <source>
        <dbReference type="PROSITE-ProRule" id="PRU00042"/>
    </source>
</evidence>
<evidence type="ECO:0000259" key="6">
    <source>
        <dbReference type="PROSITE" id="PS50157"/>
    </source>
</evidence>
<feature type="domain" description="C2H2-type" evidence="6">
    <location>
        <begin position="253"/>
        <end position="280"/>
    </location>
</feature>
<dbReference type="EMBL" id="JAGHQM010002881">
    <property type="protein sequence ID" value="KAH0548064.1"/>
    <property type="molecule type" value="Genomic_DNA"/>
</dbReference>
<protein>
    <recommendedName>
        <fullName evidence="6">C2H2-type domain-containing protein</fullName>
    </recommendedName>
</protein>
<dbReference type="InterPro" id="IPR036236">
    <property type="entry name" value="Znf_C2H2_sf"/>
</dbReference>
<dbReference type="GO" id="GO:0008270">
    <property type="term" value="F:zinc ion binding"/>
    <property type="evidence" value="ECO:0007669"/>
    <property type="project" value="UniProtKB-KW"/>
</dbReference>
<sequence length="341" mass="37672">SSSSQSRHESNMAHHAADQGLGLNESSWPPSGSLTVTHVQPRSHHPSQIWAAGDYEPSTLSIPSESRSSSQPPDIFSTAYDPFASIHSSSSNRPSYNDSPYRSSIGTLPGVKVSPPPSCCYSHRSSFSSPCPPSEVYSRDSSEHGYTPEIKREGSHDWASSSDNSSHARTTLSRQELLMVSKAPSGVSLGADAYLRENSPKDSKYSVSENHNGQILSLEGDRYKSESSRPLIITNSARIRKRRQLTSPNEATHECKICGKLFGRSYNFKAHLETHDPTRAYPHVCDYKDCEKKFVRKTDLTRHQQNTRKTDALSGSILQPGHLREAITIGIGEIYPLQCRS</sequence>
<evidence type="ECO:0000313" key="7">
    <source>
        <dbReference type="EMBL" id="KAH0548064.1"/>
    </source>
</evidence>
<dbReference type="GO" id="GO:0000981">
    <property type="term" value="F:DNA-binding transcription factor activity, RNA polymerase II-specific"/>
    <property type="evidence" value="ECO:0007669"/>
    <property type="project" value="TreeGrafter"/>
</dbReference>
<reference evidence="7" key="1">
    <citation type="submission" date="2021-03" db="EMBL/GenBank/DDBJ databases">
        <title>Comparative genomics and phylogenomic investigation of the class Geoglossomycetes provide insights into ecological specialization and systematics.</title>
        <authorList>
            <person name="Melie T."/>
            <person name="Pirro S."/>
            <person name="Miller A.N."/>
            <person name="Quandt A."/>
        </authorList>
    </citation>
    <scope>NUCLEOTIDE SEQUENCE</scope>
    <source>
        <strain evidence="7">CAQ_001_2017</strain>
    </source>
</reference>
<feature type="domain" description="C2H2-type" evidence="6">
    <location>
        <begin position="283"/>
        <end position="313"/>
    </location>
</feature>
<name>A0A9P8IAC1_9PEZI</name>
<feature type="compositionally biased region" description="Basic and acidic residues" evidence="5">
    <location>
        <begin position="1"/>
        <end position="17"/>
    </location>
</feature>
<accession>A0A9P8IAC1</accession>
<keyword evidence="2 4" id="KW-0863">Zinc-finger</keyword>
<organism evidence="7 8">
    <name type="scientific">Trichoglossum hirsutum</name>
    <dbReference type="NCBI Taxonomy" id="265104"/>
    <lineage>
        <taxon>Eukaryota</taxon>
        <taxon>Fungi</taxon>
        <taxon>Dikarya</taxon>
        <taxon>Ascomycota</taxon>
        <taxon>Pezizomycotina</taxon>
        <taxon>Geoglossomycetes</taxon>
        <taxon>Geoglossales</taxon>
        <taxon>Geoglossaceae</taxon>
        <taxon>Trichoglossum</taxon>
    </lineage>
</organism>
<dbReference type="SMART" id="SM00355">
    <property type="entry name" value="ZnF_C2H2"/>
    <property type="match status" value="2"/>
</dbReference>
<dbReference type="Proteomes" id="UP000750711">
    <property type="component" value="Unassembled WGS sequence"/>
</dbReference>
<dbReference type="PROSITE" id="PS50157">
    <property type="entry name" value="ZINC_FINGER_C2H2_2"/>
    <property type="match status" value="2"/>
</dbReference>
<keyword evidence="1" id="KW-0479">Metal-binding</keyword>
<evidence type="ECO:0000256" key="5">
    <source>
        <dbReference type="SAM" id="MobiDB-lite"/>
    </source>
</evidence>
<dbReference type="SUPFAM" id="SSF57667">
    <property type="entry name" value="beta-beta-alpha zinc fingers"/>
    <property type="match status" value="1"/>
</dbReference>
<keyword evidence="3" id="KW-0862">Zinc</keyword>
<evidence type="ECO:0000313" key="8">
    <source>
        <dbReference type="Proteomes" id="UP000750711"/>
    </source>
</evidence>
<evidence type="ECO:0000256" key="3">
    <source>
        <dbReference type="ARBA" id="ARBA00022833"/>
    </source>
</evidence>
<dbReference type="InterPro" id="IPR013087">
    <property type="entry name" value="Znf_C2H2_type"/>
</dbReference>
<comment type="caution">
    <text evidence="7">The sequence shown here is derived from an EMBL/GenBank/DDBJ whole genome shotgun (WGS) entry which is preliminary data.</text>
</comment>
<feature type="compositionally biased region" description="Low complexity" evidence="5">
    <location>
        <begin position="157"/>
        <end position="168"/>
    </location>
</feature>
<dbReference type="GO" id="GO:0000978">
    <property type="term" value="F:RNA polymerase II cis-regulatory region sequence-specific DNA binding"/>
    <property type="evidence" value="ECO:0007669"/>
    <property type="project" value="TreeGrafter"/>
</dbReference>
<feature type="non-terminal residue" evidence="7">
    <location>
        <position position="341"/>
    </location>
</feature>
<feature type="region of interest" description="Disordered" evidence="5">
    <location>
        <begin position="124"/>
        <end position="171"/>
    </location>
</feature>
<feature type="region of interest" description="Disordered" evidence="5">
    <location>
        <begin position="1"/>
        <end position="109"/>
    </location>
</feature>
<feature type="compositionally biased region" description="Polar residues" evidence="5">
    <location>
        <begin position="24"/>
        <end position="40"/>
    </location>
</feature>
<evidence type="ECO:0000256" key="2">
    <source>
        <dbReference type="ARBA" id="ARBA00022771"/>
    </source>
</evidence>
<dbReference type="PROSITE" id="PS00028">
    <property type="entry name" value="ZINC_FINGER_C2H2_1"/>
    <property type="match status" value="1"/>
</dbReference>
<dbReference type="PANTHER" id="PTHR23235">
    <property type="entry name" value="KRUEPPEL-LIKE TRANSCRIPTION FACTOR"/>
    <property type="match status" value="1"/>
</dbReference>
<feature type="compositionally biased region" description="Low complexity" evidence="5">
    <location>
        <begin position="57"/>
        <end position="73"/>
    </location>
</feature>
<proteinExistence type="predicted"/>
<dbReference type="AlphaFoldDB" id="A0A9P8IAC1"/>
<dbReference type="PANTHER" id="PTHR23235:SF120">
    <property type="entry name" value="KRUPPEL-LIKE FACTOR 15"/>
    <property type="match status" value="1"/>
</dbReference>
<gene>
    <name evidence="7" type="ORF">GP486_008195</name>
</gene>
<keyword evidence="8" id="KW-1185">Reference proteome</keyword>